<evidence type="ECO:0000313" key="1">
    <source>
        <dbReference type="EMBL" id="DAG05924.1"/>
    </source>
</evidence>
<accession>A0A8S5VGT6</accession>
<protein>
    <recommendedName>
        <fullName evidence="2">Phage protein</fullName>
    </recommendedName>
</protein>
<proteinExistence type="predicted"/>
<name>A0A8S5VGT6_9CAUD</name>
<reference evidence="1" key="1">
    <citation type="journal article" date="2021" name="Proc. Natl. Acad. Sci. U.S.A.">
        <title>A Catalog of Tens of Thousands of Viruses from Human Metagenomes Reveals Hidden Associations with Chronic Diseases.</title>
        <authorList>
            <person name="Tisza M.J."/>
            <person name="Buck C.B."/>
        </authorList>
    </citation>
    <scope>NUCLEOTIDE SEQUENCE</scope>
    <source>
        <strain evidence="1">CtkfK18</strain>
    </source>
</reference>
<dbReference type="EMBL" id="BK016265">
    <property type="protein sequence ID" value="DAG05924.1"/>
    <property type="molecule type" value="Genomic_DNA"/>
</dbReference>
<dbReference type="InterPro" id="IPR046242">
    <property type="entry name" value="DUF6275"/>
</dbReference>
<evidence type="ECO:0008006" key="2">
    <source>
        <dbReference type="Google" id="ProtNLM"/>
    </source>
</evidence>
<sequence length="95" mass="11006">MALGSTRFLEKAKELVVDYFNKEVEKTDNSSIKLDDVYVVWHCSLLGNHKCLISTTVPDGMYYEITYNSTKGEIYLDAYKKWKNECYVYEGVVAE</sequence>
<organism evidence="1">
    <name type="scientific">Myoviridae sp. ctkfK18</name>
    <dbReference type="NCBI Taxonomy" id="2825165"/>
    <lineage>
        <taxon>Viruses</taxon>
        <taxon>Duplodnaviria</taxon>
        <taxon>Heunggongvirae</taxon>
        <taxon>Uroviricota</taxon>
        <taxon>Caudoviricetes</taxon>
    </lineage>
</organism>
<dbReference type="Pfam" id="PF19791">
    <property type="entry name" value="DUF6275"/>
    <property type="match status" value="1"/>
</dbReference>